<dbReference type="STRING" id="686624.SAMN04488242_1072"/>
<gene>
    <name evidence="3" type="ORF">SAMN04488242_1072</name>
</gene>
<accession>A0A1G9J7C3</accession>
<keyword evidence="4" id="KW-1185">Reference proteome</keyword>
<dbReference type="OrthoDB" id="9785707at2"/>
<dbReference type="GO" id="GO:0009294">
    <property type="term" value="P:DNA-mediated transformation"/>
    <property type="evidence" value="ECO:0007669"/>
    <property type="project" value="InterPro"/>
</dbReference>
<evidence type="ECO:0000259" key="2">
    <source>
        <dbReference type="Pfam" id="PF02481"/>
    </source>
</evidence>
<dbReference type="Gene3D" id="3.40.50.450">
    <property type="match status" value="1"/>
</dbReference>
<dbReference type="InterPro" id="IPR003488">
    <property type="entry name" value="DprA"/>
</dbReference>
<dbReference type="SUPFAM" id="SSF102405">
    <property type="entry name" value="MCP/YpsA-like"/>
    <property type="match status" value="1"/>
</dbReference>
<comment type="similarity">
    <text evidence="1">Belongs to the DprA/Smf family.</text>
</comment>
<protein>
    <submittedName>
        <fullName evidence="3">DNA processing protein</fullName>
    </submittedName>
</protein>
<organism evidence="3 4">
    <name type="scientific">Tessaracoccus oleiagri</name>
    <dbReference type="NCBI Taxonomy" id="686624"/>
    <lineage>
        <taxon>Bacteria</taxon>
        <taxon>Bacillati</taxon>
        <taxon>Actinomycetota</taxon>
        <taxon>Actinomycetes</taxon>
        <taxon>Propionibacteriales</taxon>
        <taxon>Propionibacteriaceae</taxon>
        <taxon>Tessaracoccus</taxon>
    </lineage>
</organism>
<evidence type="ECO:0000313" key="4">
    <source>
        <dbReference type="Proteomes" id="UP000199475"/>
    </source>
</evidence>
<proteinExistence type="inferred from homology"/>
<dbReference type="EMBL" id="FNGP01000002">
    <property type="protein sequence ID" value="SDL33241.1"/>
    <property type="molecule type" value="Genomic_DNA"/>
</dbReference>
<evidence type="ECO:0000256" key="1">
    <source>
        <dbReference type="ARBA" id="ARBA00006525"/>
    </source>
</evidence>
<reference evidence="3 4" key="1">
    <citation type="submission" date="2016-10" db="EMBL/GenBank/DDBJ databases">
        <authorList>
            <person name="de Groot N.N."/>
        </authorList>
    </citation>
    <scope>NUCLEOTIDE SEQUENCE [LARGE SCALE GENOMIC DNA]</scope>
    <source>
        <strain evidence="3 4">CGMCC 1.9159</strain>
    </source>
</reference>
<dbReference type="InterPro" id="IPR057666">
    <property type="entry name" value="DrpA_SLOG"/>
</dbReference>
<dbReference type="Pfam" id="PF02481">
    <property type="entry name" value="DNA_processg_A"/>
    <property type="match status" value="1"/>
</dbReference>
<dbReference type="AlphaFoldDB" id="A0A1G9J7C3"/>
<sequence>MMLDERTARMALCALGHLGAPKLTRLVEEEGPADVWQALLQRGEESMWARRARAIDPAQIERETARCGARFLIPGDEEWPAGLDDLITAEVGEQTGRPFGLWVRGAPLPDLTGGVAIVGARAATHYGQNVALELAADLAAEGRSVVSGLAYGIDSAAHRGALSVSGHTVAAVAGGVDRPYPVGNLALAGMILRDGAVISELPPGHQPTRPAFLARNRLIAALTGGLVVVEAALRSGARNSAAWASELGRVLMAVPGPITAATSQTPHLLIRDGQAVLVAEARDVRELLSPLGAVPDSRRRDDATPLDRLPAELRDVREAIRAGEEVGAAVLAARTGLAVTACLSALGELGELGWVEQGDEGGWRLPGRCVPQVS</sequence>
<dbReference type="Proteomes" id="UP000199475">
    <property type="component" value="Unassembled WGS sequence"/>
</dbReference>
<dbReference type="PANTHER" id="PTHR43022:SF1">
    <property type="entry name" value="PROTEIN SMF"/>
    <property type="match status" value="1"/>
</dbReference>
<dbReference type="PANTHER" id="PTHR43022">
    <property type="entry name" value="PROTEIN SMF"/>
    <property type="match status" value="1"/>
</dbReference>
<name>A0A1G9J7C3_9ACTN</name>
<feature type="domain" description="Smf/DprA SLOG" evidence="2">
    <location>
        <begin position="71"/>
        <end position="287"/>
    </location>
</feature>
<evidence type="ECO:0000313" key="3">
    <source>
        <dbReference type="EMBL" id="SDL33241.1"/>
    </source>
</evidence>